<reference evidence="1" key="1">
    <citation type="journal article" date="2015" name="Proc. Natl. Acad. Sci. U.S.A.">
        <title>Networks of energetic and metabolic interactions define dynamics in microbial communities.</title>
        <authorList>
            <person name="Embree M."/>
            <person name="Liu J.K."/>
            <person name="Al-Bassam M.M."/>
            <person name="Zengler K."/>
        </authorList>
    </citation>
    <scope>NUCLEOTIDE SEQUENCE</scope>
</reference>
<protein>
    <submittedName>
        <fullName evidence="1">Uncharacterized protein</fullName>
    </submittedName>
</protein>
<evidence type="ECO:0000313" key="1">
    <source>
        <dbReference type="EMBL" id="KUG17282.1"/>
    </source>
</evidence>
<gene>
    <name evidence="1" type="ORF">ASZ90_013005</name>
</gene>
<accession>A0A0W8F9K9</accession>
<comment type="caution">
    <text evidence="1">The sequence shown here is derived from an EMBL/GenBank/DDBJ whole genome shotgun (WGS) entry which is preliminary data.</text>
</comment>
<dbReference type="EMBL" id="LNQE01001452">
    <property type="protein sequence ID" value="KUG17282.1"/>
    <property type="molecule type" value="Genomic_DNA"/>
</dbReference>
<organism evidence="1">
    <name type="scientific">hydrocarbon metagenome</name>
    <dbReference type="NCBI Taxonomy" id="938273"/>
    <lineage>
        <taxon>unclassified sequences</taxon>
        <taxon>metagenomes</taxon>
        <taxon>ecological metagenomes</taxon>
    </lineage>
</organism>
<dbReference type="AlphaFoldDB" id="A0A0W8F9K9"/>
<name>A0A0W8F9K9_9ZZZZ</name>
<proteinExistence type="predicted"/>
<sequence length="254" mass="26800">MYQFVLTPAAGKRLIAKALASHPAILEAMRSHTIVIIAGTTNGYVAEEILKALGQEKGFSKNRFFRGVTLLPGRTTIEGRLADQSHFPGDVVIEEGIWMKGATIFDVSARLKEGDVILKGANALDLVRHQAGVLIGHPQGGTAIAALQAAVGRRVSLILPVGLEKRIPGDLIDLAARLNAPGSIGHRLLPLPGEVFTEIEAIRLLSGAKAEILAAGGVGGAEGAVWLAVQGSPEELKACQRQMEAISGEENFKI</sequence>